<dbReference type="NCBIfam" id="TIGR01970">
    <property type="entry name" value="DEAH_box_HrpB"/>
    <property type="match status" value="1"/>
</dbReference>
<dbReference type="PIRSF" id="PIRSF005496">
    <property type="entry name" value="ATP_hel_hrpB"/>
    <property type="match status" value="1"/>
</dbReference>
<evidence type="ECO:0000313" key="9">
    <source>
        <dbReference type="Proteomes" id="UP000320176"/>
    </source>
</evidence>
<proteinExistence type="predicted"/>
<dbReference type="Proteomes" id="UP000320176">
    <property type="component" value="Unassembled WGS sequence"/>
</dbReference>
<dbReference type="SMART" id="SM00490">
    <property type="entry name" value="HELICc"/>
    <property type="match status" value="1"/>
</dbReference>
<dbReference type="GO" id="GO:0005524">
    <property type="term" value="F:ATP binding"/>
    <property type="evidence" value="ECO:0007669"/>
    <property type="project" value="UniProtKB-KW"/>
</dbReference>
<dbReference type="SUPFAM" id="SSF52540">
    <property type="entry name" value="P-loop containing nucleoside triphosphate hydrolases"/>
    <property type="match status" value="1"/>
</dbReference>
<dbReference type="Gene3D" id="3.40.50.300">
    <property type="entry name" value="P-loop containing nucleotide triphosphate hydrolases"/>
    <property type="match status" value="2"/>
</dbReference>
<dbReference type="InterPro" id="IPR027417">
    <property type="entry name" value="P-loop_NTPase"/>
</dbReference>
<dbReference type="CDD" id="cd18791">
    <property type="entry name" value="SF2_C_RHA"/>
    <property type="match status" value="1"/>
</dbReference>
<feature type="domain" description="Helicase ATP-binding" evidence="6">
    <location>
        <begin position="14"/>
        <end position="178"/>
    </location>
</feature>
<dbReference type="InterPro" id="IPR010225">
    <property type="entry name" value="HrpB"/>
</dbReference>
<dbReference type="EMBL" id="SJPN01000001">
    <property type="protein sequence ID" value="TWU07617.1"/>
    <property type="molecule type" value="Genomic_DNA"/>
</dbReference>
<name>A0A5C6B763_9BACT</name>
<keyword evidence="4" id="KW-0067">ATP-binding</keyword>
<evidence type="ECO:0000259" key="6">
    <source>
        <dbReference type="PROSITE" id="PS51192"/>
    </source>
</evidence>
<dbReference type="GO" id="GO:0003724">
    <property type="term" value="F:RNA helicase activity"/>
    <property type="evidence" value="ECO:0007669"/>
    <property type="project" value="UniProtKB-EC"/>
</dbReference>
<gene>
    <name evidence="8" type="primary">hrpB_1</name>
    <name evidence="8" type="ORF">Pla52n_01900</name>
</gene>
<dbReference type="InterPro" id="IPR014001">
    <property type="entry name" value="Helicase_ATP-bd"/>
</dbReference>
<reference evidence="8 9" key="1">
    <citation type="submission" date="2019-02" db="EMBL/GenBank/DDBJ databases">
        <title>Deep-cultivation of Planctomycetes and their phenomic and genomic characterization uncovers novel biology.</title>
        <authorList>
            <person name="Wiegand S."/>
            <person name="Jogler M."/>
            <person name="Boedeker C."/>
            <person name="Pinto D."/>
            <person name="Vollmers J."/>
            <person name="Rivas-Marin E."/>
            <person name="Kohn T."/>
            <person name="Peeters S.H."/>
            <person name="Heuer A."/>
            <person name="Rast P."/>
            <person name="Oberbeckmann S."/>
            <person name="Bunk B."/>
            <person name="Jeske O."/>
            <person name="Meyerdierks A."/>
            <person name="Storesund J.E."/>
            <person name="Kallscheuer N."/>
            <person name="Luecker S."/>
            <person name="Lage O.M."/>
            <person name="Pohl T."/>
            <person name="Merkel B.J."/>
            <person name="Hornburger P."/>
            <person name="Mueller R.-W."/>
            <person name="Bruemmer F."/>
            <person name="Labrenz M."/>
            <person name="Spormann A.M."/>
            <person name="Op Den Camp H."/>
            <person name="Overmann J."/>
            <person name="Amann R."/>
            <person name="Jetten M.S.M."/>
            <person name="Mascher T."/>
            <person name="Medema M.H."/>
            <person name="Devos D.P."/>
            <person name="Kaster A.-K."/>
            <person name="Ovreas L."/>
            <person name="Rohde M."/>
            <person name="Galperin M.Y."/>
            <person name="Jogler C."/>
        </authorList>
    </citation>
    <scope>NUCLEOTIDE SEQUENCE [LARGE SCALE GENOMIC DNA]</scope>
    <source>
        <strain evidence="8 9">Pla52n</strain>
    </source>
</reference>
<dbReference type="Pfam" id="PF00270">
    <property type="entry name" value="DEAD"/>
    <property type="match status" value="1"/>
</dbReference>
<dbReference type="GO" id="GO:0003676">
    <property type="term" value="F:nucleic acid binding"/>
    <property type="evidence" value="ECO:0007669"/>
    <property type="project" value="InterPro"/>
</dbReference>
<accession>A0A5C6B763</accession>
<feature type="region of interest" description="Disordered" evidence="5">
    <location>
        <begin position="828"/>
        <end position="850"/>
    </location>
</feature>
<evidence type="ECO:0000259" key="7">
    <source>
        <dbReference type="PROSITE" id="PS51194"/>
    </source>
</evidence>
<keyword evidence="3 8" id="KW-0347">Helicase</keyword>
<dbReference type="Gene3D" id="1.20.120.1080">
    <property type="match status" value="1"/>
</dbReference>
<dbReference type="InterPro" id="IPR048333">
    <property type="entry name" value="HA2_WH"/>
</dbReference>
<dbReference type="SMART" id="SM00847">
    <property type="entry name" value="HA2"/>
    <property type="match status" value="1"/>
</dbReference>
<dbReference type="EC" id="3.6.4.13" evidence="8"/>
<dbReference type="PANTHER" id="PTHR43519">
    <property type="entry name" value="ATP-DEPENDENT RNA HELICASE HRPB"/>
    <property type="match status" value="1"/>
</dbReference>
<evidence type="ECO:0000256" key="2">
    <source>
        <dbReference type="ARBA" id="ARBA00022801"/>
    </source>
</evidence>
<keyword evidence="1" id="KW-0547">Nucleotide-binding</keyword>
<dbReference type="SMART" id="SM00487">
    <property type="entry name" value="DEXDc"/>
    <property type="match status" value="1"/>
</dbReference>
<dbReference type="PROSITE" id="PS51192">
    <property type="entry name" value="HELICASE_ATP_BIND_1"/>
    <property type="match status" value="1"/>
</dbReference>
<dbReference type="CDD" id="cd17990">
    <property type="entry name" value="DEXHc_HrpB"/>
    <property type="match status" value="1"/>
</dbReference>
<evidence type="ECO:0000256" key="4">
    <source>
        <dbReference type="ARBA" id="ARBA00022840"/>
    </source>
</evidence>
<dbReference type="AlphaFoldDB" id="A0A5C6B763"/>
<dbReference type="Pfam" id="PF08482">
    <property type="entry name" value="HrpB_C"/>
    <property type="match status" value="1"/>
</dbReference>
<dbReference type="Pfam" id="PF04408">
    <property type="entry name" value="WHD_HA2"/>
    <property type="match status" value="1"/>
</dbReference>
<feature type="domain" description="Helicase C-terminal" evidence="7">
    <location>
        <begin position="208"/>
        <end position="368"/>
    </location>
</feature>
<dbReference type="InterPro" id="IPR007502">
    <property type="entry name" value="Helicase-assoc_dom"/>
</dbReference>
<evidence type="ECO:0000313" key="8">
    <source>
        <dbReference type="EMBL" id="TWU07617.1"/>
    </source>
</evidence>
<organism evidence="8 9">
    <name type="scientific">Stieleria varia</name>
    <dbReference type="NCBI Taxonomy" id="2528005"/>
    <lineage>
        <taxon>Bacteria</taxon>
        <taxon>Pseudomonadati</taxon>
        <taxon>Planctomycetota</taxon>
        <taxon>Planctomycetia</taxon>
        <taxon>Pirellulales</taxon>
        <taxon>Pirellulaceae</taxon>
        <taxon>Stieleria</taxon>
    </lineage>
</organism>
<sequence>MQSLPVTEILPEVIDALAARRTVVLRAPPGAGKTTGVPPEILDRPALGSGQILLVQPRRLAARSAALRLASLRNERIAQSVGYHVRFDRQVGNTTRLIAMTTGILLRRLTSDPLLEDVSCVILDEFHERSLEIDLALGMLHRIRTTLRPELQLVVMSATMDPQPVLELIDDAVAIESQGRAHDVQIHYAPHPSTEPIDHQIATVVRSAVDQTSGHLLVFLPGVGEIHRTSQRLSLAGLDNHFDLQKLFGEMSPEQQDSVLSESGRRKIILSTNVAETSVTIPGVTGVIDSGLARVLRFDDRVGLPELRLEPISQASAEQRAGRAGRTAPGHCWRLWTANTHRARPEQTACEILRTDFSGAALMLSAWGERDWTQFPWVTPPRDEAIESAQRLLGRLDAIDDSCGITEMGKQMVAMPLHPRLSRLLIEAQQHGVIDWATLAAALLSERSPFDKSDTPFQDTASHGVDCELMQRVAMLRDFAAGRFVPGIHPAAAKNILRVAENLSKQIELTVAPTPSAPITPSHQSDPVDLHQRFAKSLIVAFPDRVALRRLPGSDRGLMVGGRGVQLARSSRVKDSDLLLCLDADGKGREALVRMACTIQESWLPPSLRATRDELFFHPSLQAVVARRREYFDDLMLSESPVACEPSPQAAELLASHAMSKMDSLWGSDKSATRSLITRLRFAAEHPPAAGFPIIDDEALRGILMELCSTRTTMAQLQNAPWLDHLRGRFSYQQLCELDRHVPERLTVPSGNQYEIRYEPGKAPLLAVRIQEIFGWSETPRIASGRVALQLHLLGPNHRPQQITDDLASFWKTTYGVVRKELKRRYPKHHWPEDPTTAVATRNGLKPKVT</sequence>
<evidence type="ECO:0000256" key="3">
    <source>
        <dbReference type="ARBA" id="ARBA00022806"/>
    </source>
</evidence>
<dbReference type="RefSeq" id="WP_197454167.1">
    <property type="nucleotide sequence ID" value="NZ_CP151726.1"/>
</dbReference>
<dbReference type="InterPro" id="IPR049614">
    <property type="entry name" value="HrpB_DEXH"/>
</dbReference>
<dbReference type="InterPro" id="IPR011545">
    <property type="entry name" value="DEAD/DEAH_box_helicase_dom"/>
</dbReference>
<dbReference type="PROSITE" id="PS51194">
    <property type="entry name" value="HELICASE_CTER"/>
    <property type="match status" value="1"/>
</dbReference>
<dbReference type="InterPro" id="IPR001650">
    <property type="entry name" value="Helicase_C-like"/>
</dbReference>
<evidence type="ECO:0000256" key="1">
    <source>
        <dbReference type="ARBA" id="ARBA00022741"/>
    </source>
</evidence>
<keyword evidence="9" id="KW-1185">Reference proteome</keyword>
<dbReference type="InterPro" id="IPR013689">
    <property type="entry name" value="RNA_helicase_ATP-dep_HrpB_C"/>
</dbReference>
<dbReference type="GO" id="GO:0016787">
    <property type="term" value="F:hydrolase activity"/>
    <property type="evidence" value="ECO:0007669"/>
    <property type="project" value="UniProtKB-KW"/>
</dbReference>
<comment type="caution">
    <text evidence="8">The sequence shown here is derived from an EMBL/GenBank/DDBJ whole genome shotgun (WGS) entry which is preliminary data.</text>
</comment>
<keyword evidence="2 8" id="KW-0378">Hydrolase</keyword>
<dbReference type="Pfam" id="PF00271">
    <property type="entry name" value="Helicase_C"/>
    <property type="match status" value="1"/>
</dbReference>
<dbReference type="PANTHER" id="PTHR43519:SF1">
    <property type="entry name" value="ATP-DEPENDENT RNA HELICASE HRPB"/>
    <property type="match status" value="1"/>
</dbReference>
<evidence type="ECO:0000256" key="5">
    <source>
        <dbReference type="SAM" id="MobiDB-lite"/>
    </source>
</evidence>
<protein>
    <submittedName>
        <fullName evidence="8">ATP-dependent RNA helicase HrpB</fullName>
        <ecNumber evidence="8">3.6.4.13</ecNumber>
    </submittedName>
</protein>